<dbReference type="InterPro" id="IPR002575">
    <property type="entry name" value="Aminoglycoside_PTrfase"/>
</dbReference>
<dbReference type="InterPro" id="IPR011009">
    <property type="entry name" value="Kinase-like_dom_sf"/>
</dbReference>
<proteinExistence type="predicted"/>
<feature type="non-terminal residue" evidence="2">
    <location>
        <position position="163"/>
    </location>
</feature>
<gene>
    <name evidence="2" type="ORF">AVDCRST_MAG57-3248</name>
</gene>
<dbReference type="EMBL" id="CADCTI010000267">
    <property type="protein sequence ID" value="CAA9272259.1"/>
    <property type="molecule type" value="Genomic_DNA"/>
</dbReference>
<organism evidence="2">
    <name type="scientific">uncultured Blastococcus sp</name>
    <dbReference type="NCBI Taxonomy" id="217144"/>
    <lineage>
        <taxon>Bacteria</taxon>
        <taxon>Bacillati</taxon>
        <taxon>Actinomycetota</taxon>
        <taxon>Actinomycetes</taxon>
        <taxon>Geodermatophilales</taxon>
        <taxon>Geodermatophilaceae</taxon>
        <taxon>Blastococcus</taxon>
        <taxon>environmental samples</taxon>
    </lineage>
</organism>
<protein>
    <submittedName>
        <fullName evidence="2">Putative phosphotransferase</fullName>
    </submittedName>
</protein>
<reference evidence="2" key="1">
    <citation type="submission" date="2020-02" db="EMBL/GenBank/DDBJ databases">
        <authorList>
            <person name="Meier V. D."/>
        </authorList>
    </citation>
    <scope>NUCLEOTIDE SEQUENCE</scope>
    <source>
        <strain evidence="2">AVDCRST_MAG57</strain>
    </source>
</reference>
<evidence type="ECO:0000313" key="2">
    <source>
        <dbReference type="EMBL" id="CAA9272259.1"/>
    </source>
</evidence>
<dbReference type="Pfam" id="PF01636">
    <property type="entry name" value="APH"/>
    <property type="match status" value="1"/>
</dbReference>
<feature type="domain" description="Aminoglycoside phosphotransferase" evidence="1">
    <location>
        <begin position="36"/>
        <end position="158"/>
    </location>
</feature>
<dbReference type="SUPFAM" id="SSF56112">
    <property type="entry name" value="Protein kinase-like (PK-like)"/>
    <property type="match status" value="1"/>
</dbReference>
<accession>A0A6J4J749</accession>
<sequence>MHEGEIATDPALVRRLLSSQFPDWAELPATLVSSFGTDHDIYRLGEHLAVRLPRIDWATEQAPKEAEWLPRLAPHLPLAVPTPLALGRPEHGYPFPWAVHEWLPGENATGGLHDLDQAAVDLARFITALGSVATDGAPPRRPGARGGRLAEHDERVRRALAAL</sequence>
<dbReference type="Gene3D" id="3.30.200.20">
    <property type="entry name" value="Phosphorylase Kinase, domain 1"/>
    <property type="match status" value="1"/>
</dbReference>
<dbReference type="GO" id="GO:0016740">
    <property type="term" value="F:transferase activity"/>
    <property type="evidence" value="ECO:0007669"/>
    <property type="project" value="UniProtKB-KW"/>
</dbReference>
<evidence type="ECO:0000259" key="1">
    <source>
        <dbReference type="Pfam" id="PF01636"/>
    </source>
</evidence>
<keyword evidence="2" id="KW-0808">Transferase</keyword>
<name>A0A6J4J749_9ACTN</name>
<dbReference type="AlphaFoldDB" id="A0A6J4J749"/>